<dbReference type="Pfam" id="PF00389">
    <property type="entry name" value="2-Hacid_dh"/>
    <property type="match status" value="1"/>
</dbReference>
<dbReference type="CDD" id="cd12156">
    <property type="entry name" value="HPPR"/>
    <property type="match status" value="1"/>
</dbReference>
<gene>
    <name evidence="7" type="ORF">OSB04_008553</name>
</gene>
<dbReference type="InterPro" id="IPR036291">
    <property type="entry name" value="NAD(P)-bd_dom_sf"/>
</dbReference>
<proteinExistence type="inferred from homology"/>
<protein>
    <submittedName>
        <fullName evidence="7">Uncharacterized protein</fullName>
    </submittedName>
</protein>
<dbReference type="PANTHER" id="PTHR10996:SF254">
    <property type="entry name" value="D-ISOMER SPECIFIC 2-HYDROXYACID DEHYDROGENASE, CATALYTIC DOMAIN-CONTAINING PROTEIN-RELATED"/>
    <property type="match status" value="1"/>
</dbReference>
<evidence type="ECO:0000259" key="5">
    <source>
        <dbReference type="Pfam" id="PF00389"/>
    </source>
</evidence>
<dbReference type="Pfam" id="PF02826">
    <property type="entry name" value="2-Hacid_dh_C"/>
    <property type="match status" value="1"/>
</dbReference>
<evidence type="ECO:0000256" key="2">
    <source>
        <dbReference type="ARBA" id="ARBA00023002"/>
    </source>
</evidence>
<dbReference type="SUPFAM" id="SSF52283">
    <property type="entry name" value="Formate/glycerate dehydrogenase catalytic domain-like"/>
    <property type="match status" value="1"/>
</dbReference>
<dbReference type="EMBL" id="JARYMX010000002">
    <property type="protein sequence ID" value="KAJ9563393.1"/>
    <property type="molecule type" value="Genomic_DNA"/>
</dbReference>
<reference evidence="7" key="1">
    <citation type="submission" date="2023-03" db="EMBL/GenBank/DDBJ databases">
        <title>Chromosome-scale reference genome and RAD-based genetic map of yellow starthistle (Centaurea solstitialis) reveal putative structural variation and QTLs associated with invader traits.</title>
        <authorList>
            <person name="Reatini B."/>
            <person name="Cang F.A."/>
            <person name="Jiang Q."/>
            <person name="Mckibben M.T.W."/>
            <person name="Barker M.S."/>
            <person name="Rieseberg L.H."/>
            <person name="Dlugosch K.M."/>
        </authorList>
    </citation>
    <scope>NUCLEOTIDE SEQUENCE</scope>
    <source>
        <strain evidence="7">CAN-66</strain>
        <tissue evidence="7">Leaf</tissue>
    </source>
</reference>
<evidence type="ECO:0000313" key="7">
    <source>
        <dbReference type="EMBL" id="KAJ9563393.1"/>
    </source>
</evidence>
<keyword evidence="2 4" id="KW-0560">Oxidoreductase</keyword>
<dbReference type="GO" id="GO:0005829">
    <property type="term" value="C:cytosol"/>
    <property type="evidence" value="ECO:0007669"/>
    <property type="project" value="TreeGrafter"/>
</dbReference>
<comment type="caution">
    <text evidence="7">The sequence shown here is derived from an EMBL/GenBank/DDBJ whole genome shotgun (WGS) entry which is preliminary data.</text>
</comment>
<evidence type="ECO:0000256" key="4">
    <source>
        <dbReference type="RuleBase" id="RU003719"/>
    </source>
</evidence>
<dbReference type="FunFam" id="3.40.50.720:FF:000213">
    <property type="entry name" value="Putative 2-hydroxyacid dehydrogenase"/>
    <property type="match status" value="1"/>
</dbReference>
<keyword evidence="8" id="KW-1185">Reference proteome</keyword>
<evidence type="ECO:0000256" key="3">
    <source>
        <dbReference type="ARBA" id="ARBA00023027"/>
    </source>
</evidence>
<dbReference type="SUPFAM" id="SSF51735">
    <property type="entry name" value="NAD(P)-binding Rossmann-fold domains"/>
    <property type="match status" value="1"/>
</dbReference>
<dbReference type="GO" id="GO:0030267">
    <property type="term" value="F:glyoxylate reductase (NADPH) activity"/>
    <property type="evidence" value="ECO:0007669"/>
    <property type="project" value="TreeGrafter"/>
</dbReference>
<dbReference type="AlphaFoldDB" id="A0AA38U6J3"/>
<organism evidence="7 8">
    <name type="scientific">Centaurea solstitialis</name>
    <name type="common">yellow star-thistle</name>
    <dbReference type="NCBI Taxonomy" id="347529"/>
    <lineage>
        <taxon>Eukaryota</taxon>
        <taxon>Viridiplantae</taxon>
        <taxon>Streptophyta</taxon>
        <taxon>Embryophyta</taxon>
        <taxon>Tracheophyta</taxon>
        <taxon>Spermatophyta</taxon>
        <taxon>Magnoliopsida</taxon>
        <taxon>eudicotyledons</taxon>
        <taxon>Gunneridae</taxon>
        <taxon>Pentapetalae</taxon>
        <taxon>asterids</taxon>
        <taxon>campanulids</taxon>
        <taxon>Asterales</taxon>
        <taxon>Asteraceae</taxon>
        <taxon>Carduoideae</taxon>
        <taxon>Cardueae</taxon>
        <taxon>Centaureinae</taxon>
        <taxon>Centaurea</taxon>
    </lineage>
</organism>
<evidence type="ECO:0000256" key="1">
    <source>
        <dbReference type="ARBA" id="ARBA00022857"/>
    </source>
</evidence>
<keyword evidence="3" id="KW-0520">NAD</keyword>
<feature type="domain" description="D-isomer specific 2-hydroxyacid dehydrogenase catalytic" evidence="5">
    <location>
        <begin position="65"/>
        <end position="331"/>
    </location>
</feature>
<evidence type="ECO:0000259" key="6">
    <source>
        <dbReference type="Pfam" id="PF02826"/>
    </source>
</evidence>
<dbReference type="GO" id="GO:0016618">
    <property type="term" value="F:hydroxypyruvate reductase [NAD(P)H] activity"/>
    <property type="evidence" value="ECO:0007669"/>
    <property type="project" value="TreeGrafter"/>
</dbReference>
<dbReference type="PANTHER" id="PTHR10996">
    <property type="entry name" value="2-HYDROXYACID DEHYDROGENASE-RELATED"/>
    <property type="match status" value="1"/>
</dbReference>
<accession>A0AA38U6J3</accession>
<dbReference type="InterPro" id="IPR006139">
    <property type="entry name" value="D-isomer_2_OHA_DH_cat_dom"/>
</dbReference>
<feature type="domain" description="D-isomer specific 2-hydroxyacid dehydrogenase NAD-binding" evidence="6">
    <location>
        <begin position="129"/>
        <end position="302"/>
    </location>
</feature>
<dbReference type="Proteomes" id="UP001172457">
    <property type="component" value="Chromosome 2"/>
</dbReference>
<name>A0AA38U6J3_9ASTR</name>
<evidence type="ECO:0000313" key="8">
    <source>
        <dbReference type="Proteomes" id="UP001172457"/>
    </source>
</evidence>
<dbReference type="InterPro" id="IPR006140">
    <property type="entry name" value="D-isomer_DH_NAD-bd"/>
</dbReference>
<keyword evidence="1" id="KW-0521">NADP</keyword>
<dbReference type="Gene3D" id="3.40.50.720">
    <property type="entry name" value="NAD(P)-binding Rossmann-like Domain"/>
    <property type="match status" value="2"/>
</dbReference>
<dbReference type="GO" id="GO:0051287">
    <property type="term" value="F:NAD binding"/>
    <property type="evidence" value="ECO:0007669"/>
    <property type="project" value="InterPro"/>
</dbReference>
<dbReference type="InterPro" id="IPR050223">
    <property type="entry name" value="D-isomer_2-hydroxyacid_DH"/>
</dbReference>
<comment type="similarity">
    <text evidence="4">Belongs to the D-isomer specific 2-hydroxyacid dehydrogenase family.</text>
</comment>
<sequence>MIHTTFKLRPASPMNPAPVVPAILVLGPPLVFKAYETEFSKKFNFLKPWENPIPLHQFLSTHSAAVKAIFCSAVSPVTGDIIQRLPELQFVLASSTGVNHIDLRECKRRGIVVANAGSTFSDDVADMAVGLLIDVMRRISAGNRFVKSGVWPREGDYPLANKLGGKRVGIVGLGSIGLHIATRLNAMGCIISYTSRTMKPHVPFPFYPGIHQLAANCEILLISCTLTEQTRHLIDREVMLVLGKEGVIINIARGAIINEKELVECLTKGEIGGAGLDVFENEPNFPKELFVLENVVLTPHHGAITEEACRKLYNLVCKNLDAFLSKKTLECEVLET</sequence>